<accession>A0ACC3CDB6</accession>
<comment type="caution">
    <text evidence="1">The sequence shown here is derived from an EMBL/GenBank/DDBJ whole genome shotgun (WGS) entry which is preliminary data.</text>
</comment>
<gene>
    <name evidence="1" type="ORF">I4F81_010754</name>
</gene>
<evidence type="ECO:0000313" key="1">
    <source>
        <dbReference type="EMBL" id="KAK1868261.1"/>
    </source>
</evidence>
<dbReference type="EMBL" id="CM020620">
    <property type="protein sequence ID" value="KAK1868261.1"/>
    <property type="molecule type" value="Genomic_DNA"/>
</dbReference>
<sequence length="194" mass="19463">MGAFRLAGVGGPAARPPPLPAGGGGRPPPFVDGTAAPHLHGPPFPPAAGVVEANWVVADEVGGPGAAPGFGAPHCALGSWAWTPLPGAPQHQPWGRGRGGGGDSRAGRGAGGGGTRPRHEVPRAGADWGQQRGSVGVWGERQPRRNGGVSGSARGEGRWQTKAPGRTTHGQRSTAWTPPSGTPGCCRMTRRCGG</sequence>
<name>A0ACC3CDB6_PYRYE</name>
<reference evidence="1" key="1">
    <citation type="submission" date="2019-11" db="EMBL/GenBank/DDBJ databases">
        <title>Nori genome reveals adaptations in red seaweeds to the harsh intertidal environment.</title>
        <authorList>
            <person name="Wang D."/>
            <person name="Mao Y."/>
        </authorList>
    </citation>
    <scope>NUCLEOTIDE SEQUENCE</scope>
    <source>
        <tissue evidence="1">Gametophyte</tissue>
    </source>
</reference>
<dbReference type="Proteomes" id="UP000798662">
    <property type="component" value="Chromosome 3"/>
</dbReference>
<organism evidence="1 2">
    <name type="scientific">Pyropia yezoensis</name>
    <name type="common">Susabi-nori</name>
    <name type="synonym">Porphyra yezoensis</name>
    <dbReference type="NCBI Taxonomy" id="2788"/>
    <lineage>
        <taxon>Eukaryota</taxon>
        <taxon>Rhodophyta</taxon>
        <taxon>Bangiophyceae</taxon>
        <taxon>Bangiales</taxon>
        <taxon>Bangiaceae</taxon>
        <taxon>Pyropia</taxon>
    </lineage>
</organism>
<keyword evidence="2" id="KW-1185">Reference proteome</keyword>
<evidence type="ECO:0000313" key="2">
    <source>
        <dbReference type="Proteomes" id="UP000798662"/>
    </source>
</evidence>
<proteinExistence type="predicted"/>
<protein>
    <submittedName>
        <fullName evidence="1">Uncharacterized protein</fullName>
    </submittedName>
</protein>